<evidence type="ECO:0000313" key="3">
    <source>
        <dbReference type="Proteomes" id="UP000215199"/>
    </source>
</evidence>
<accession>A0A229SNY1</accession>
<feature type="compositionally biased region" description="Polar residues" evidence="1">
    <location>
        <begin position="258"/>
        <end position="271"/>
    </location>
</feature>
<dbReference type="EMBL" id="NMUL01000060">
    <property type="protein sequence ID" value="OXM60510.1"/>
    <property type="molecule type" value="Genomic_DNA"/>
</dbReference>
<evidence type="ECO:0000256" key="1">
    <source>
        <dbReference type="SAM" id="MobiDB-lite"/>
    </source>
</evidence>
<dbReference type="RefSeq" id="WP_093953265.1">
    <property type="nucleotide sequence ID" value="NZ_NMUL01000060.1"/>
</dbReference>
<dbReference type="OrthoDB" id="4449268at2"/>
<proteinExistence type="predicted"/>
<dbReference type="AlphaFoldDB" id="A0A229SNY1"/>
<feature type="region of interest" description="Disordered" evidence="1">
    <location>
        <begin position="253"/>
        <end position="276"/>
    </location>
</feature>
<organism evidence="2 3">
    <name type="scientific">Amycolatopsis vastitatis</name>
    <dbReference type="NCBI Taxonomy" id="1905142"/>
    <lineage>
        <taxon>Bacteria</taxon>
        <taxon>Bacillati</taxon>
        <taxon>Actinomycetota</taxon>
        <taxon>Actinomycetes</taxon>
        <taxon>Pseudonocardiales</taxon>
        <taxon>Pseudonocardiaceae</taxon>
        <taxon>Amycolatopsis</taxon>
    </lineage>
</organism>
<comment type="caution">
    <text evidence="2">The sequence shown here is derived from an EMBL/GenBank/DDBJ whole genome shotgun (WGS) entry which is preliminary data.</text>
</comment>
<reference evidence="3" key="1">
    <citation type="submission" date="2017-07" db="EMBL/GenBank/DDBJ databases">
        <title>Comparative genome mining reveals phylogenetic distribution patterns of secondary metabolites in Amycolatopsis.</title>
        <authorList>
            <person name="Adamek M."/>
            <person name="Alanjary M."/>
            <person name="Sales-Ortells H."/>
            <person name="Goodfellow M."/>
            <person name="Bull A.T."/>
            <person name="Kalinowski J."/>
            <person name="Ziemert N."/>
        </authorList>
    </citation>
    <scope>NUCLEOTIDE SEQUENCE [LARGE SCALE GENOMIC DNA]</scope>
    <source>
        <strain evidence="3">H5</strain>
    </source>
</reference>
<name>A0A229SNY1_9PSEU</name>
<keyword evidence="3" id="KW-1185">Reference proteome</keyword>
<gene>
    <name evidence="2" type="ORF">CF165_42580</name>
</gene>
<dbReference type="Proteomes" id="UP000215199">
    <property type="component" value="Unassembled WGS sequence"/>
</dbReference>
<protein>
    <submittedName>
        <fullName evidence="2">Uncharacterized protein</fullName>
    </submittedName>
</protein>
<sequence>MTSYSVLLSGPRATVIATWPGEWADHSAKVTTLTDADQAGDLAHSLTRLSEGAWDAAAWLDASPAIEVAISELIDQLRSPVDKIEEIQLPEDGYRHTDQWSFTDVRDLLATELPAAINTLARAQRLTLADELAADAAGRAEALRVLRTGQEPLANSRAWQTCEVTRSLRNGQAGPLPEGAAAWLVRGWGPDHSPAERWAIRDRLVRIEQLVAACKAHGGRAAAEDDPMLAHLVVPHGDNMVDDEVFYVSGHDDRRNSWDSSPQAPMTITRSGSRDRQSEILGELDPHDDDGFARALGEWTRLVPYRP</sequence>
<evidence type="ECO:0000313" key="2">
    <source>
        <dbReference type="EMBL" id="OXM60510.1"/>
    </source>
</evidence>